<evidence type="ECO:0000313" key="1">
    <source>
        <dbReference type="EMBL" id="CAG8804635.1"/>
    </source>
</evidence>
<feature type="non-terminal residue" evidence="1">
    <location>
        <position position="1"/>
    </location>
</feature>
<dbReference type="OrthoDB" id="2429853at2759"/>
<reference evidence="1" key="1">
    <citation type="submission" date="2021-06" db="EMBL/GenBank/DDBJ databases">
        <authorList>
            <person name="Kallberg Y."/>
            <person name="Tangrot J."/>
            <person name="Rosling A."/>
        </authorList>
    </citation>
    <scope>NUCLEOTIDE SEQUENCE</scope>
    <source>
        <strain evidence="1">MA453B</strain>
    </source>
</reference>
<keyword evidence="2" id="KW-1185">Reference proteome</keyword>
<protein>
    <submittedName>
        <fullName evidence="1">1381_t:CDS:1</fullName>
    </submittedName>
</protein>
<evidence type="ECO:0000313" key="2">
    <source>
        <dbReference type="Proteomes" id="UP000789405"/>
    </source>
</evidence>
<sequence length="433" mass="50339">FETVNEILRSNKNGIHSLGICSNHFNYDNKQLHSCQKSEVSIDNALISRKKCLFCGFDKYIFSRGYCSEHSWKLCDRNIRIACNGLKVCPVFQSNDYVKQSTGIRRTRYICVSCFMSEGGHLYEQRGRGAVLPFDCTDQHCDDSTKSLQFLTKWINDISESAEKNTRCLLLDEIFRGIMAFFEKSKLAKLNEENISDEELEDDTIRNNENNINQKKKSNPLSFLGIKIAFRLKKVNIKKFSTSEAFCDTIKKYPIQMGEALANLFWRSRPEVRTNKVKLETPSSLKEYQDGFPSVFLIVMRKQKERGVLEKDYDDARAKKIALFFKAPPAYITVFNIMCAGVVAHTNRYEKHLEKQRRKQANIVEKLWVGEDVWNISHLTLRMVWQYRFPQAISSLIKSNNAEVLSFQIGRSTFIDQQIQNLEKIFHLFVEDK</sequence>
<dbReference type="Proteomes" id="UP000789405">
    <property type="component" value="Unassembled WGS sequence"/>
</dbReference>
<gene>
    <name evidence="1" type="ORF">DERYTH_LOCUS24141</name>
</gene>
<accession>A0A9N9PCU4</accession>
<dbReference type="EMBL" id="CAJVPY010039194">
    <property type="protein sequence ID" value="CAG8804635.1"/>
    <property type="molecule type" value="Genomic_DNA"/>
</dbReference>
<proteinExistence type="predicted"/>
<organism evidence="1 2">
    <name type="scientific">Dentiscutata erythropus</name>
    <dbReference type="NCBI Taxonomy" id="1348616"/>
    <lineage>
        <taxon>Eukaryota</taxon>
        <taxon>Fungi</taxon>
        <taxon>Fungi incertae sedis</taxon>
        <taxon>Mucoromycota</taxon>
        <taxon>Glomeromycotina</taxon>
        <taxon>Glomeromycetes</taxon>
        <taxon>Diversisporales</taxon>
        <taxon>Gigasporaceae</taxon>
        <taxon>Dentiscutata</taxon>
    </lineage>
</organism>
<feature type="non-terminal residue" evidence="1">
    <location>
        <position position="433"/>
    </location>
</feature>
<dbReference type="AlphaFoldDB" id="A0A9N9PCU4"/>
<name>A0A9N9PCU4_9GLOM</name>
<comment type="caution">
    <text evidence="1">The sequence shown here is derived from an EMBL/GenBank/DDBJ whole genome shotgun (WGS) entry which is preliminary data.</text>
</comment>